<sequence>MFAKLTKLFMVAALMTAFALPGQSHAAPGDWPAVIKFGFIPTEGAADSAKRAQPVAHKIESVLGVKVEVFTASDYNGIITAMANKHIDFAYFGPKSYIEAAEKANAEALVLELDQDRQPGYTGIIVARKDSGITTMEQAKGKTFAFTDPNSTSGFLVPNVIFARDMQVDPKKFFKDVRFSGSHGASILAVKNGSIDVAATNDIDLNRMIEKGAVSSNDFVILTKSDLIPGAPMAARKDLPASLKAAFAGALLQINDDPEALKTLQNGGYAHTNDKNYDIIRYMKRLKQQLDKQ</sequence>
<reference evidence="4 5" key="1">
    <citation type="submission" date="2019-11" db="EMBL/GenBank/DDBJ databases">
        <title>Pseudodesulfovibrio alkaliphilus, sp. nov., an alkaliphilic sulfate-reducing bacteria from mud volcano of Taman peninsula, Russia.</title>
        <authorList>
            <person name="Frolova A."/>
            <person name="Merkel A.Y."/>
            <person name="Slobodkin A.I."/>
        </authorList>
    </citation>
    <scope>NUCLEOTIDE SEQUENCE [LARGE SCALE GENOMIC DNA]</scope>
    <source>
        <strain evidence="4 5">F-1</strain>
    </source>
</reference>
<dbReference type="GO" id="GO:0043190">
    <property type="term" value="C:ATP-binding cassette (ABC) transporter complex"/>
    <property type="evidence" value="ECO:0007669"/>
    <property type="project" value="InterPro"/>
</dbReference>
<dbReference type="PANTHER" id="PTHR35841:SF1">
    <property type="entry name" value="PHOSPHONATES-BINDING PERIPLASMIC PROTEIN"/>
    <property type="match status" value="1"/>
</dbReference>
<dbReference type="SUPFAM" id="SSF53850">
    <property type="entry name" value="Periplasmic binding protein-like II"/>
    <property type="match status" value="1"/>
</dbReference>
<dbReference type="Proteomes" id="UP000461162">
    <property type="component" value="Unassembled WGS sequence"/>
</dbReference>
<dbReference type="NCBIfam" id="TIGR01098">
    <property type="entry name" value="3A0109s03R"/>
    <property type="match status" value="1"/>
</dbReference>
<evidence type="ECO:0000256" key="1">
    <source>
        <dbReference type="ARBA" id="ARBA00007162"/>
    </source>
</evidence>
<dbReference type="GO" id="GO:0015716">
    <property type="term" value="P:organic phosphonate transport"/>
    <property type="evidence" value="ECO:0007669"/>
    <property type="project" value="InterPro"/>
</dbReference>
<dbReference type="Pfam" id="PF12974">
    <property type="entry name" value="Phosphonate-bd"/>
    <property type="match status" value="1"/>
</dbReference>
<keyword evidence="2 3" id="KW-0732">Signal</keyword>
<dbReference type="InterPro" id="IPR005770">
    <property type="entry name" value="PhnD"/>
</dbReference>
<comment type="caution">
    <text evidence="4">The sequence shown here is derived from an EMBL/GenBank/DDBJ whole genome shotgun (WGS) entry which is preliminary data.</text>
</comment>
<feature type="chain" id="PRO_5029442822" evidence="3">
    <location>
        <begin position="27"/>
        <end position="293"/>
    </location>
</feature>
<dbReference type="AlphaFoldDB" id="A0A7K1KSD3"/>
<evidence type="ECO:0000256" key="3">
    <source>
        <dbReference type="SAM" id="SignalP"/>
    </source>
</evidence>
<dbReference type="NCBIfam" id="TIGR03431">
    <property type="entry name" value="PhnD"/>
    <property type="match status" value="1"/>
</dbReference>
<dbReference type="EMBL" id="WODC01000015">
    <property type="protein sequence ID" value="MUM78842.1"/>
    <property type="molecule type" value="Genomic_DNA"/>
</dbReference>
<comment type="similarity">
    <text evidence="1">Belongs to the phosphate/phosphite/phosphonate binding protein family.</text>
</comment>
<dbReference type="PANTHER" id="PTHR35841">
    <property type="entry name" value="PHOSPHONATES-BINDING PERIPLASMIC PROTEIN"/>
    <property type="match status" value="1"/>
</dbReference>
<dbReference type="RefSeq" id="WP_155935694.1">
    <property type="nucleotide sequence ID" value="NZ_WODC01000015.1"/>
</dbReference>
<dbReference type="GO" id="GO:0055085">
    <property type="term" value="P:transmembrane transport"/>
    <property type="evidence" value="ECO:0007669"/>
    <property type="project" value="InterPro"/>
</dbReference>
<name>A0A7K1KSD3_9BACT</name>
<evidence type="ECO:0000256" key="2">
    <source>
        <dbReference type="ARBA" id="ARBA00022729"/>
    </source>
</evidence>
<organism evidence="4 5">
    <name type="scientific">Pseudodesulfovibrio alkaliphilus</name>
    <dbReference type="NCBI Taxonomy" id="2661613"/>
    <lineage>
        <taxon>Bacteria</taxon>
        <taxon>Pseudomonadati</taxon>
        <taxon>Thermodesulfobacteriota</taxon>
        <taxon>Desulfovibrionia</taxon>
        <taxon>Desulfovibrionales</taxon>
        <taxon>Desulfovibrionaceae</taxon>
    </lineage>
</organism>
<protein>
    <submittedName>
        <fullName evidence="4">Phosphonate ABC transporter substrate-binding protein</fullName>
    </submittedName>
</protein>
<dbReference type="CDD" id="cd01071">
    <property type="entry name" value="PBP2_PhnD_like"/>
    <property type="match status" value="1"/>
</dbReference>
<gene>
    <name evidence="4" type="primary">phnD</name>
    <name evidence="4" type="ORF">GKC30_14495</name>
</gene>
<accession>A0A7K1KSD3</accession>
<feature type="signal peptide" evidence="3">
    <location>
        <begin position="1"/>
        <end position="26"/>
    </location>
</feature>
<proteinExistence type="inferred from homology"/>
<dbReference type="InterPro" id="IPR017797">
    <property type="entry name" value="Phosphnate-bd"/>
</dbReference>
<evidence type="ECO:0000313" key="5">
    <source>
        <dbReference type="Proteomes" id="UP000461162"/>
    </source>
</evidence>
<keyword evidence="5" id="KW-1185">Reference proteome</keyword>
<evidence type="ECO:0000313" key="4">
    <source>
        <dbReference type="EMBL" id="MUM78842.1"/>
    </source>
</evidence>
<dbReference type="Gene3D" id="3.40.190.10">
    <property type="entry name" value="Periplasmic binding protein-like II"/>
    <property type="match status" value="2"/>
</dbReference>